<evidence type="ECO:0000256" key="6">
    <source>
        <dbReference type="ARBA" id="ARBA00022605"/>
    </source>
</evidence>
<dbReference type="Proteomes" id="UP000316095">
    <property type="component" value="Unassembled WGS sequence"/>
</dbReference>
<comment type="catalytic activity">
    <reaction evidence="13">
        <text>L-aspartate + ATP = 4-phospho-L-aspartate + ADP</text>
        <dbReference type="Rhea" id="RHEA:23776"/>
        <dbReference type="ChEBI" id="CHEBI:29991"/>
        <dbReference type="ChEBI" id="CHEBI:30616"/>
        <dbReference type="ChEBI" id="CHEBI:57535"/>
        <dbReference type="ChEBI" id="CHEBI:456216"/>
        <dbReference type="EC" id="2.7.2.4"/>
    </reaction>
</comment>
<sequence>MSIIVQKFGGTSVATAEKIRNAASRAIAAKKAGHQVVVVVSARGKKTDELVDLATEITGTPSPREMDVLLSTGEQETIALMAMAIHTLGEKAVSLTGPQIGIMTDEASTKARIRQIKTGRIHDLLDAGNIIVAAGFQGHDQIGNITTLGRGGSDTTATALAAVLNASLCEIYTDVEGVFTTDPRIVAEARQVHQISYDEMLELASLGAGVMHSRSIEFAKKYRVPLRVRPSFNEGSGTLISLQPLDPTPVVTGVALVKNELRVSLYNVPDRPGVMSLIFEKMAARKIPIDLVVQDIAEGGTAEISFTVPKDDFAEAVTAAEEAVEILGQGKVRHGTQLAKVSIVGSGMQTHTGVAAQLFQTLASHGINVLMISTGDIKISVLIDADRALDAVKAIHNDFGLDKLEIPKPHVGESLKGVSVETHPLDEKREREVVLRLANMEDIVVSDVIVDTTQARVTIKNLVDKAGIAANLFSVVAEGGVMVDMIVQNVSQKGRTNITFTIPANDLEKCLKLVKNAVEMDGEVTLTHDAEIAKISVAGIGLRSHTGVGEKMFRTLSDHDINILLVGASEMRMTAVINKSQANAAEKALCEMFLGPEI</sequence>
<evidence type="ECO:0000256" key="10">
    <source>
        <dbReference type="ARBA" id="ARBA00022777"/>
    </source>
</evidence>
<keyword evidence="7 16" id="KW-0808">Transferase</keyword>
<dbReference type="InterPro" id="IPR001048">
    <property type="entry name" value="Asp/Glu/Uridylate_kinase"/>
</dbReference>
<dbReference type="NCBIfam" id="NF005656">
    <property type="entry name" value="PRK07431.1"/>
    <property type="match status" value="1"/>
</dbReference>
<accession>A0A5C5XBN6</accession>
<dbReference type="PROSITE" id="PS51671">
    <property type="entry name" value="ACT"/>
    <property type="match status" value="2"/>
</dbReference>
<feature type="domain" description="ACT" evidence="15">
    <location>
        <begin position="263"/>
        <end position="346"/>
    </location>
</feature>
<evidence type="ECO:0000256" key="5">
    <source>
        <dbReference type="ARBA" id="ARBA00013059"/>
    </source>
</evidence>
<evidence type="ECO:0000256" key="1">
    <source>
        <dbReference type="ARBA" id="ARBA00004766"/>
    </source>
</evidence>
<evidence type="ECO:0000256" key="9">
    <source>
        <dbReference type="ARBA" id="ARBA00022741"/>
    </source>
</evidence>
<dbReference type="EC" id="2.7.2.4" evidence="5"/>
<dbReference type="Gene3D" id="3.40.1160.10">
    <property type="entry name" value="Acetylglutamate kinase-like"/>
    <property type="match status" value="1"/>
</dbReference>
<evidence type="ECO:0000313" key="17">
    <source>
        <dbReference type="Proteomes" id="UP000316095"/>
    </source>
</evidence>
<dbReference type="InterPro" id="IPR036393">
    <property type="entry name" value="AceGlu_kinase-like_sf"/>
</dbReference>
<dbReference type="InterPro" id="IPR018042">
    <property type="entry name" value="Aspartate_kinase_CS"/>
</dbReference>
<keyword evidence="8" id="KW-0677">Repeat</keyword>
<keyword evidence="17" id="KW-1185">Reference proteome</keyword>
<dbReference type="RefSeq" id="WP_146502351.1">
    <property type="nucleotide sequence ID" value="NZ_SJPG01000001.1"/>
</dbReference>
<dbReference type="UniPathway" id="UPA00051">
    <property type="reaction ID" value="UER00462"/>
</dbReference>
<comment type="pathway">
    <text evidence="2 14">Amino-acid biosynthesis; L-methionine biosynthesis via de novo pathway; L-homoserine from L-aspartate: step 1/3.</text>
</comment>
<dbReference type="Pfam" id="PF22468">
    <property type="entry name" value="ACT_9"/>
    <property type="match status" value="4"/>
</dbReference>
<dbReference type="PANTHER" id="PTHR21499">
    <property type="entry name" value="ASPARTATE KINASE"/>
    <property type="match status" value="1"/>
</dbReference>
<dbReference type="FunFam" id="3.40.1160.10:FF:000002">
    <property type="entry name" value="Aspartokinase"/>
    <property type="match status" value="1"/>
</dbReference>
<evidence type="ECO:0000313" key="16">
    <source>
        <dbReference type="EMBL" id="TWT60198.1"/>
    </source>
</evidence>
<dbReference type="InterPro" id="IPR054352">
    <property type="entry name" value="ACT_Aspartokinase"/>
</dbReference>
<proteinExistence type="inferred from homology"/>
<name>A0A5C5XBN6_9PLAN</name>
<dbReference type="InterPro" id="IPR045865">
    <property type="entry name" value="ACT-like_dom_sf"/>
</dbReference>
<reference evidence="16 17" key="1">
    <citation type="submission" date="2019-02" db="EMBL/GenBank/DDBJ databases">
        <title>Deep-cultivation of Planctomycetes and their phenomic and genomic characterization uncovers novel biology.</title>
        <authorList>
            <person name="Wiegand S."/>
            <person name="Jogler M."/>
            <person name="Boedeker C."/>
            <person name="Pinto D."/>
            <person name="Vollmers J."/>
            <person name="Rivas-Marin E."/>
            <person name="Kohn T."/>
            <person name="Peeters S.H."/>
            <person name="Heuer A."/>
            <person name="Rast P."/>
            <person name="Oberbeckmann S."/>
            <person name="Bunk B."/>
            <person name="Jeske O."/>
            <person name="Meyerdierks A."/>
            <person name="Storesund J.E."/>
            <person name="Kallscheuer N."/>
            <person name="Luecker S."/>
            <person name="Lage O.M."/>
            <person name="Pohl T."/>
            <person name="Merkel B.J."/>
            <person name="Hornburger P."/>
            <person name="Mueller R.-W."/>
            <person name="Bruemmer F."/>
            <person name="Labrenz M."/>
            <person name="Spormann A.M."/>
            <person name="Op Den Camp H."/>
            <person name="Overmann J."/>
            <person name="Amann R."/>
            <person name="Jetten M.S.M."/>
            <person name="Mascher T."/>
            <person name="Medema M.H."/>
            <person name="Devos D.P."/>
            <person name="Kaster A.-K."/>
            <person name="Ovreas L."/>
            <person name="Rohde M."/>
            <person name="Galperin M.Y."/>
            <person name="Jogler C."/>
        </authorList>
    </citation>
    <scope>NUCLEOTIDE SEQUENCE [LARGE SCALE GENOMIC DNA]</scope>
    <source>
        <strain evidence="16 17">Pan54</strain>
    </source>
</reference>
<evidence type="ECO:0000256" key="13">
    <source>
        <dbReference type="ARBA" id="ARBA00047872"/>
    </source>
</evidence>
<dbReference type="CDD" id="cd04261">
    <property type="entry name" value="AAK_AKii-LysC-BS"/>
    <property type="match status" value="1"/>
</dbReference>
<dbReference type="CDD" id="cd04913">
    <property type="entry name" value="ACT_AKii-LysC-BS-like_1"/>
    <property type="match status" value="2"/>
</dbReference>
<protein>
    <recommendedName>
        <fullName evidence="5">aspartate kinase</fullName>
        <ecNumber evidence="5">2.7.2.4</ecNumber>
    </recommendedName>
</protein>
<dbReference type="OrthoDB" id="9799110at2"/>
<dbReference type="InterPro" id="IPR001341">
    <property type="entry name" value="Asp_kinase"/>
</dbReference>
<evidence type="ECO:0000259" key="15">
    <source>
        <dbReference type="PROSITE" id="PS51671"/>
    </source>
</evidence>
<comment type="pathway">
    <text evidence="1 14">Amino-acid biosynthesis; L-lysine biosynthesis via DAP pathway; (S)-tetrahydrodipicolinate from L-aspartate: step 1/4.</text>
</comment>
<dbReference type="UniPathway" id="UPA00034">
    <property type="reaction ID" value="UER00015"/>
</dbReference>
<dbReference type="GO" id="GO:0009089">
    <property type="term" value="P:lysine biosynthetic process via diaminopimelate"/>
    <property type="evidence" value="ECO:0007669"/>
    <property type="project" value="UniProtKB-UniPathway"/>
</dbReference>
<evidence type="ECO:0000256" key="3">
    <source>
        <dbReference type="ARBA" id="ARBA00005139"/>
    </source>
</evidence>
<evidence type="ECO:0000256" key="8">
    <source>
        <dbReference type="ARBA" id="ARBA00022737"/>
    </source>
</evidence>
<dbReference type="FunFam" id="3.30.2130.10:FF:000001">
    <property type="entry name" value="Bifunctional aspartokinase/homoserine dehydrogenase"/>
    <property type="match status" value="1"/>
</dbReference>
<dbReference type="GO" id="GO:0009088">
    <property type="term" value="P:threonine biosynthetic process"/>
    <property type="evidence" value="ECO:0007669"/>
    <property type="project" value="UniProtKB-UniPathway"/>
</dbReference>
<keyword evidence="12" id="KW-0457">Lysine biosynthesis</keyword>
<dbReference type="GO" id="GO:0005829">
    <property type="term" value="C:cytosol"/>
    <property type="evidence" value="ECO:0007669"/>
    <property type="project" value="TreeGrafter"/>
</dbReference>
<dbReference type="EMBL" id="SJPG01000001">
    <property type="protein sequence ID" value="TWT60198.1"/>
    <property type="molecule type" value="Genomic_DNA"/>
</dbReference>
<dbReference type="InterPro" id="IPR002912">
    <property type="entry name" value="ACT_dom"/>
</dbReference>
<evidence type="ECO:0000256" key="4">
    <source>
        <dbReference type="ARBA" id="ARBA00010122"/>
    </source>
</evidence>
<keyword evidence="6 14" id="KW-0028">Amino-acid biosynthesis</keyword>
<dbReference type="NCBIfam" id="TIGR00657">
    <property type="entry name" value="asp_kinases"/>
    <property type="match status" value="1"/>
</dbReference>
<dbReference type="InterPro" id="IPR041740">
    <property type="entry name" value="AKii-LysC-BS"/>
</dbReference>
<keyword evidence="10 16" id="KW-0418">Kinase</keyword>
<dbReference type="SUPFAM" id="SSF53633">
    <property type="entry name" value="Carbamate kinase-like"/>
    <property type="match status" value="1"/>
</dbReference>
<comment type="similarity">
    <text evidence="4">Belongs to the aspartokinase family.</text>
</comment>
<evidence type="ECO:0000256" key="12">
    <source>
        <dbReference type="ARBA" id="ARBA00023154"/>
    </source>
</evidence>
<dbReference type="NCBIfam" id="NF005155">
    <property type="entry name" value="PRK06635.1-4"/>
    <property type="match status" value="1"/>
</dbReference>
<dbReference type="PANTHER" id="PTHR21499:SF3">
    <property type="entry name" value="ASPARTOKINASE"/>
    <property type="match status" value="1"/>
</dbReference>
<comment type="caution">
    <text evidence="16">The sequence shown here is derived from an EMBL/GenBank/DDBJ whole genome shotgun (WGS) entry which is preliminary data.</text>
</comment>
<dbReference type="InterPro" id="IPR005260">
    <property type="entry name" value="Asp_kin_monofn"/>
</dbReference>
<dbReference type="CDD" id="cd04936">
    <property type="entry name" value="ACT_AKii-LysC-BS-like_2"/>
    <property type="match status" value="1"/>
</dbReference>
<dbReference type="Gene3D" id="3.30.2130.10">
    <property type="entry name" value="VC0802-like"/>
    <property type="match status" value="2"/>
</dbReference>
<dbReference type="GO" id="GO:0005524">
    <property type="term" value="F:ATP binding"/>
    <property type="evidence" value="ECO:0007669"/>
    <property type="project" value="UniProtKB-KW"/>
</dbReference>
<dbReference type="GO" id="GO:0004072">
    <property type="term" value="F:aspartate kinase activity"/>
    <property type="evidence" value="ECO:0007669"/>
    <property type="project" value="UniProtKB-EC"/>
</dbReference>
<dbReference type="UniPathway" id="UPA00050">
    <property type="reaction ID" value="UER00461"/>
</dbReference>
<keyword evidence="9" id="KW-0547">Nucleotide-binding</keyword>
<comment type="pathway">
    <text evidence="3 14">Amino-acid biosynthesis; L-threonine biosynthesis; L-threonine from L-aspartate: step 1/5.</text>
</comment>
<dbReference type="SUPFAM" id="SSF55021">
    <property type="entry name" value="ACT-like"/>
    <property type="match status" value="4"/>
</dbReference>
<organism evidence="16 17">
    <name type="scientific">Rubinisphaera italica</name>
    <dbReference type="NCBI Taxonomy" id="2527969"/>
    <lineage>
        <taxon>Bacteria</taxon>
        <taxon>Pseudomonadati</taxon>
        <taxon>Planctomycetota</taxon>
        <taxon>Planctomycetia</taxon>
        <taxon>Planctomycetales</taxon>
        <taxon>Planctomycetaceae</taxon>
        <taxon>Rubinisphaera</taxon>
    </lineage>
</organism>
<evidence type="ECO:0000256" key="14">
    <source>
        <dbReference type="RuleBase" id="RU004249"/>
    </source>
</evidence>
<evidence type="ECO:0000256" key="2">
    <source>
        <dbReference type="ARBA" id="ARBA00004986"/>
    </source>
</evidence>
<gene>
    <name evidence="16" type="primary">lysC</name>
    <name evidence="16" type="ORF">Pan54_09120</name>
</gene>
<evidence type="ECO:0000256" key="7">
    <source>
        <dbReference type="ARBA" id="ARBA00022679"/>
    </source>
</evidence>
<dbReference type="GO" id="GO:0009090">
    <property type="term" value="P:homoserine biosynthetic process"/>
    <property type="evidence" value="ECO:0007669"/>
    <property type="project" value="TreeGrafter"/>
</dbReference>
<dbReference type="NCBIfam" id="TIGR00656">
    <property type="entry name" value="asp_kin_monofn"/>
    <property type="match status" value="1"/>
</dbReference>
<dbReference type="AlphaFoldDB" id="A0A5C5XBN6"/>
<evidence type="ECO:0000256" key="11">
    <source>
        <dbReference type="ARBA" id="ARBA00022840"/>
    </source>
</evidence>
<dbReference type="Pfam" id="PF00696">
    <property type="entry name" value="AA_kinase"/>
    <property type="match status" value="1"/>
</dbReference>
<dbReference type="CDD" id="cd04923">
    <property type="entry name" value="ACT_AK-LysC-DapG-like_2"/>
    <property type="match status" value="1"/>
</dbReference>
<dbReference type="NCBIfam" id="NF005154">
    <property type="entry name" value="PRK06635.1-2"/>
    <property type="match status" value="1"/>
</dbReference>
<dbReference type="PROSITE" id="PS00324">
    <property type="entry name" value="ASPARTOKINASE"/>
    <property type="match status" value="1"/>
</dbReference>
<feature type="domain" description="ACT" evidence="15">
    <location>
        <begin position="457"/>
        <end position="537"/>
    </location>
</feature>
<keyword evidence="11" id="KW-0067">ATP-binding</keyword>